<dbReference type="EMBL" id="JBGFUD010004036">
    <property type="protein sequence ID" value="MFH4979302.1"/>
    <property type="molecule type" value="Genomic_DNA"/>
</dbReference>
<dbReference type="InterPro" id="IPR001878">
    <property type="entry name" value="Znf_CCHC"/>
</dbReference>
<dbReference type="GO" id="GO:0008270">
    <property type="term" value="F:zinc ion binding"/>
    <property type="evidence" value="ECO:0007669"/>
    <property type="project" value="UniProtKB-KW"/>
</dbReference>
<dbReference type="PANTHER" id="PTHR31437">
    <property type="entry name" value="SREK1IP1 FAMILY MEMBER"/>
    <property type="match status" value="1"/>
</dbReference>
<dbReference type="Proteomes" id="UP001608902">
    <property type="component" value="Unassembled WGS sequence"/>
</dbReference>
<evidence type="ECO:0000256" key="3">
    <source>
        <dbReference type="ARBA" id="ARBA00022833"/>
    </source>
</evidence>
<keyword evidence="9" id="KW-1185">Reference proteome</keyword>
<gene>
    <name evidence="8" type="ORF">AB6A40_006011</name>
</gene>
<comment type="function">
    <text evidence="4">Possible splicing regulator involved in the control of cellular survival.</text>
</comment>
<name>A0ABD6EJB6_9BILA</name>
<proteinExistence type="predicted"/>
<keyword evidence="1" id="KW-0479">Metal-binding</keyword>
<dbReference type="SUPFAM" id="SSF57756">
    <property type="entry name" value="Retrovirus zinc finger-like domains"/>
    <property type="match status" value="1"/>
</dbReference>
<dbReference type="PANTHER" id="PTHR31437:SF1">
    <property type="entry name" value="PROTEIN SREK1IP1"/>
    <property type="match status" value="1"/>
</dbReference>
<protein>
    <recommendedName>
        <fullName evidence="5">Protein SREK1IP1</fullName>
    </recommendedName>
</protein>
<evidence type="ECO:0000256" key="6">
    <source>
        <dbReference type="PROSITE-ProRule" id="PRU00047"/>
    </source>
</evidence>
<dbReference type="AlphaFoldDB" id="A0ABD6EJB6"/>
<reference evidence="8 9" key="1">
    <citation type="submission" date="2024-08" db="EMBL/GenBank/DDBJ databases">
        <title>Gnathostoma spinigerum genome.</title>
        <authorList>
            <person name="Gonzalez-Bertolin B."/>
            <person name="Monzon S."/>
            <person name="Zaballos A."/>
            <person name="Jimenez P."/>
            <person name="Dekumyoy P."/>
            <person name="Varona S."/>
            <person name="Cuesta I."/>
            <person name="Sumanam S."/>
            <person name="Adisakwattana P."/>
            <person name="Gasser R.B."/>
            <person name="Hernandez-Gonzalez A."/>
            <person name="Young N.D."/>
            <person name="Perteguer M.J."/>
        </authorList>
    </citation>
    <scope>NUCLEOTIDE SEQUENCE [LARGE SCALE GENOMIC DNA]</scope>
    <source>
        <strain evidence="8">AL3</strain>
        <tissue evidence="8">Liver</tissue>
    </source>
</reference>
<evidence type="ECO:0000256" key="2">
    <source>
        <dbReference type="ARBA" id="ARBA00022771"/>
    </source>
</evidence>
<sequence length="120" mass="13512">MANFEPLPFRRQFGAKDGEQNIVLPTTKVTEESPFVDISGITKMRTAVTGACRKCGYAGHLAFQCRNFLRLKDNNEFLDISSTSSESDYETPLTAKRSFLIFLFVGHMFSCLHMLHSEPA</sequence>
<evidence type="ECO:0000256" key="5">
    <source>
        <dbReference type="ARBA" id="ARBA00039180"/>
    </source>
</evidence>
<comment type="caution">
    <text evidence="8">The sequence shown here is derived from an EMBL/GenBank/DDBJ whole genome shotgun (WGS) entry which is preliminary data.</text>
</comment>
<feature type="domain" description="CCHC-type" evidence="7">
    <location>
        <begin position="52"/>
        <end position="67"/>
    </location>
</feature>
<keyword evidence="2 6" id="KW-0863">Zinc-finger</keyword>
<evidence type="ECO:0000256" key="4">
    <source>
        <dbReference type="ARBA" id="ARBA00037746"/>
    </source>
</evidence>
<evidence type="ECO:0000256" key="1">
    <source>
        <dbReference type="ARBA" id="ARBA00022723"/>
    </source>
</evidence>
<dbReference type="PROSITE" id="PS50158">
    <property type="entry name" value="ZF_CCHC"/>
    <property type="match status" value="1"/>
</dbReference>
<dbReference type="InterPro" id="IPR036875">
    <property type="entry name" value="Znf_CCHC_sf"/>
</dbReference>
<evidence type="ECO:0000259" key="7">
    <source>
        <dbReference type="PROSITE" id="PS50158"/>
    </source>
</evidence>
<organism evidence="8 9">
    <name type="scientific">Gnathostoma spinigerum</name>
    <dbReference type="NCBI Taxonomy" id="75299"/>
    <lineage>
        <taxon>Eukaryota</taxon>
        <taxon>Metazoa</taxon>
        <taxon>Ecdysozoa</taxon>
        <taxon>Nematoda</taxon>
        <taxon>Chromadorea</taxon>
        <taxon>Rhabditida</taxon>
        <taxon>Spirurina</taxon>
        <taxon>Gnathostomatomorpha</taxon>
        <taxon>Gnathostomatoidea</taxon>
        <taxon>Gnathostomatidae</taxon>
        <taxon>Gnathostoma</taxon>
    </lineage>
</organism>
<evidence type="ECO:0000313" key="9">
    <source>
        <dbReference type="Proteomes" id="UP001608902"/>
    </source>
</evidence>
<dbReference type="GO" id="GO:0019899">
    <property type="term" value="F:enzyme binding"/>
    <property type="evidence" value="ECO:0007669"/>
    <property type="project" value="UniProtKB-ARBA"/>
</dbReference>
<evidence type="ECO:0000313" key="8">
    <source>
        <dbReference type="EMBL" id="MFH4979302.1"/>
    </source>
</evidence>
<keyword evidence="3" id="KW-0862">Zinc</keyword>
<accession>A0ABD6EJB6</accession>